<dbReference type="Pfam" id="PF01571">
    <property type="entry name" value="GCV_T"/>
    <property type="match status" value="1"/>
</dbReference>
<dbReference type="InterPro" id="IPR029043">
    <property type="entry name" value="GcvT/YgfZ_C"/>
</dbReference>
<dbReference type="EMBL" id="LJCR01000818">
    <property type="protein sequence ID" value="KPV51682.1"/>
    <property type="molecule type" value="Genomic_DNA"/>
</dbReference>
<dbReference type="PATRIC" id="fig|186479.3.peg.10317"/>
<reference evidence="5 6" key="1">
    <citation type="submission" date="2015-09" db="EMBL/GenBank/DDBJ databases">
        <title>Draft genome sequence of Kouleothrix aurantiaca JCM 19913.</title>
        <authorList>
            <person name="Hemp J."/>
        </authorList>
    </citation>
    <scope>NUCLEOTIDE SEQUENCE [LARGE SCALE GENOMIC DNA]</scope>
    <source>
        <strain evidence="5 6">COM-B</strain>
    </source>
</reference>
<feature type="domain" description="Aminomethyltransferase C-terminal" evidence="3">
    <location>
        <begin position="392"/>
        <end position="476"/>
    </location>
</feature>
<sequence length="484" mass="52529">LMGETPELRSLFVAAGFNSVGIASAGGAGRYLAEWIIGGHMPIDLWSVDVRRFGAYANNTAFLRERSAEILGLHYQMAWPNREFETARNIRLSPLHDRLAAQGASFGVKAGWERPNWFARDGMLPKMEYSFGRQNWFECHAAEHRAAREAVAVFDQTGFGKLELRGRDALAVLQRLCGNNIDVPVGHVVYTGMFNARGGFESDLTVIRTGAESFLLITGTAQATHDADWITRNLAPGEQAELRDVTLASSVIGVMGPRSRELLARLGPADLSNAAFPFGTAQLIELGMTTVRAVRITYVGELGWELHVPTPQAAPLYDALMAAGRDLGLANAGHYAINSLRMEKGYRAWGAEISPDDTPLEAGLGFAVAWDKPGGFLGREALLRQRETNLTRMLATFVLEDPAPVLWGAEPIERDGVTVGYTTSGSYAHTLGAAIGMGYVSNPPGVDAAFVRAGSYAIVIDGERYAARAYLRPTYDPARARILA</sequence>
<dbReference type="InterPro" id="IPR013977">
    <property type="entry name" value="GcvT_C"/>
</dbReference>
<dbReference type="Pfam" id="PF16350">
    <property type="entry name" value="FAO_M"/>
    <property type="match status" value="1"/>
</dbReference>
<dbReference type="SUPFAM" id="SSF103025">
    <property type="entry name" value="Folate-binding domain"/>
    <property type="match status" value="1"/>
</dbReference>
<dbReference type="InterPro" id="IPR028896">
    <property type="entry name" value="GcvT/YgfZ/DmdA"/>
</dbReference>
<dbReference type="SUPFAM" id="SSF51905">
    <property type="entry name" value="FAD/NAD(P)-binding domain"/>
    <property type="match status" value="1"/>
</dbReference>
<dbReference type="Gene3D" id="2.40.30.110">
    <property type="entry name" value="Aminomethyltransferase beta-barrel domains"/>
    <property type="match status" value="1"/>
</dbReference>
<dbReference type="InterPro" id="IPR006222">
    <property type="entry name" value="GCVT_N"/>
</dbReference>
<dbReference type="Gene3D" id="3.50.50.60">
    <property type="entry name" value="FAD/NAD(P)-binding domain"/>
    <property type="match status" value="1"/>
</dbReference>
<evidence type="ECO:0000313" key="6">
    <source>
        <dbReference type="Proteomes" id="UP000050509"/>
    </source>
</evidence>
<evidence type="ECO:0000259" key="2">
    <source>
        <dbReference type="Pfam" id="PF01571"/>
    </source>
</evidence>
<dbReference type="PANTHER" id="PTHR43757">
    <property type="entry name" value="AMINOMETHYLTRANSFERASE"/>
    <property type="match status" value="1"/>
</dbReference>
<evidence type="ECO:0000313" key="5">
    <source>
        <dbReference type="EMBL" id="KPV51682.1"/>
    </source>
</evidence>
<comment type="similarity">
    <text evidence="1">Belongs to the GcvT family.</text>
</comment>
<feature type="non-terminal residue" evidence="5">
    <location>
        <position position="1"/>
    </location>
</feature>
<evidence type="ECO:0000256" key="1">
    <source>
        <dbReference type="ARBA" id="ARBA00008609"/>
    </source>
</evidence>
<dbReference type="Proteomes" id="UP000050509">
    <property type="component" value="Unassembled WGS sequence"/>
</dbReference>
<organism evidence="5 6">
    <name type="scientific">Kouleothrix aurantiaca</name>
    <dbReference type="NCBI Taxonomy" id="186479"/>
    <lineage>
        <taxon>Bacteria</taxon>
        <taxon>Bacillati</taxon>
        <taxon>Chloroflexota</taxon>
        <taxon>Chloroflexia</taxon>
        <taxon>Chloroflexales</taxon>
        <taxon>Roseiflexineae</taxon>
        <taxon>Roseiflexaceae</taxon>
        <taxon>Kouleothrix</taxon>
    </lineage>
</organism>
<dbReference type="Gene3D" id="3.30.70.1400">
    <property type="entry name" value="Aminomethyltransferase beta-barrel domains"/>
    <property type="match status" value="1"/>
</dbReference>
<name>A0A0P9D130_9CHLR</name>
<evidence type="ECO:0000259" key="3">
    <source>
        <dbReference type="Pfam" id="PF08669"/>
    </source>
</evidence>
<dbReference type="Gene3D" id="3.30.1360.120">
    <property type="entry name" value="Probable tRNA modification gtpase trme, domain 1"/>
    <property type="match status" value="1"/>
</dbReference>
<dbReference type="Pfam" id="PF08669">
    <property type="entry name" value="GCV_T_C"/>
    <property type="match status" value="1"/>
</dbReference>
<keyword evidence="6" id="KW-1185">Reference proteome</keyword>
<dbReference type="InterPro" id="IPR027266">
    <property type="entry name" value="TrmE/GcvT-like"/>
</dbReference>
<proteinExistence type="inferred from homology"/>
<comment type="caution">
    <text evidence="5">The sequence shown here is derived from an EMBL/GenBank/DDBJ whole genome shotgun (WGS) entry which is preliminary data.</text>
</comment>
<evidence type="ECO:0000259" key="4">
    <source>
        <dbReference type="Pfam" id="PF16350"/>
    </source>
</evidence>
<feature type="domain" description="GCVT N-terminal" evidence="2">
    <location>
        <begin position="95"/>
        <end position="372"/>
    </location>
</feature>
<protein>
    <submittedName>
        <fullName evidence="5">FAD-dependent oxidoreductase</fullName>
    </submittedName>
</protein>
<dbReference type="InterPro" id="IPR036188">
    <property type="entry name" value="FAD/NAD-bd_sf"/>
</dbReference>
<dbReference type="InterPro" id="IPR032503">
    <property type="entry name" value="FAO_M"/>
</dbReference>
<gene>
    <name evidence="5" type="ORF">SE17_19830</name>
</gene>
<feature type="domain" description="FAD dependent oxidoreductase central" evidence="4">
    <location>
        <begin position="39"/>
        <end position="93"/>
    </location>
</feature>
<dbReference type="AlphaFoldDB" id="A0A0P9D130"/>
<dbReference type="SUPFAM" id="SSF101790">
    <property type="entry name" value="Aminomethyltransferase beta-barrel domain"/>
    <property type="match status" value="1"/>
</dbReference>
<accession>A0A0P9D130</accession>
<dbReference type="PANTHER" id="PTHR43757:SF15">
    <property type="entry name" value="PYRUVATE DEHYDROGENASE PHOSPHATASE REGULATORY SUBUNIT, MITOCHONDRIAL-LIKE"/>
    <property type="match status" value="1"/>
</dbReference>